<accession>A0A7I8LBL7</accession>
<feature type="compositionally biased region" description="Basic residues" evidence="2">
    <location>
        <begin position="1"/>
        <end position="11"/>
    </location>
</feature>
<proteinExistence type="predicted"/>
<evidence type="ECO:0000256" key="1">
    <source>
        <dbReference type="SAM" id="Coils"/>
    </source>
</evidence>
<dbReference type="OrthoDB" id="1911656at2759"/>
<protein>
    <submittedName>
        <fullName evidence="3">Uncharacterized protein</fullName>
    </submittedName>
</protein>
<dbReference type="Proteomes" id="UP000663760">
    <property type="component" value="Chromosome 13"/>
</dbReference>
<feature type="compositionally biased region" description="Acidic residues" evidence="2">
    <location>
        <begin position="47"/>
        <end position="65"/>
    </location>
</feature>
<feature type="compositionally biased region" description="Acidic residues" evidence="2">
    <location>
        <begin position="90"/>
        <end position="103"/>
    </location>
</feature>
<name>A0A7I8LBL7_SPIIN</name>
<keyword evidence="4" id="KW-1185">Reference proteome</keyword>
<evidence type="ECO:0000313" key="3">
    <source>
        <dbReference type="EMBL" id="CAA7407427.1"/>
    </source>
</evidence>
<gene>
    <name evidence="3" type="ORF">SI8410_13018105</name>
</gene>
<dbReference type="PANTHER" id="PTHR46702:SF1">
    <property type="entry name" value="DUF1666 FAMILY PROTEIN (DUF1666)"/>
    <property type="match status" value="1"/>
</dbReference>
<dbReference type="InterPro" id="IPR012870">
    <property type="entry name" value="DUF1666"/>
</dbReference>
<evidence type="ECO:0000313" key="4">
    <source>
        <dbReference type="Proteomes" id="UP000663760"/>
    </source>
</evidence>
<feature type="region of interest" description="Disordered" evidence="2">
    <location>
        <begin position="1"/>
        <end position="65"/>
    </location>
</feature>
<organism evidence="3 4">
    <name type="scientific">Spirodela intermedia</name>
    <name type="common">Intermediate duckweed</name>
    <dbReference type="NCBI Taxonomy" id="51605"/>
    <lineage>
        <taxon>Eukaryota</taxon>
        <taxon>Viridiplantae</taxon>
        <taxon>Streptophyta</taxon>
        <taxon>Embryophyta</taxon>
        <taxon>Tracheophyta</taxon>
        <taxon>Spermatophyta</taxon>
        <taxon>Magnoliopsida</taxon>
        <taxon>Liliopsida</taxon>
        <taxon>Araceae</taxon>
        <taxon>Lemnoideae</taxon>
        <taxon>Spirodela</taxon>
    </lineage>
</organism>
<sequence length="438" mass="49823">MDFFKAKRFGRYLKSTAEKGPDAENRQAPEEVPKPGNGAVSPKGDGDDSAADLETDGEEEEGDDFIMNEVKRRLRELKKNSCMVLIPEEPCPEGEEEEEEVEEGERGLSSRQWRESEVEDVFPWCGFSTLYGEYGERMLFFERIIAQHSQNAEHRGTERAAASRRLVSGYRRLSFKRRDQLAEESQRLHQRQDEAEESLQSLEMAYAAHLSLTWEALHCQYTQLRQKTLVQADNSLSYCSSAQAFQQFQVLLQRFVENEPFEPGSRAEIYARARLAMPKLLQVPSFQGLELEDKERGDMDSPVLAADLLKAIGESVLIFRLFLKAEKAKASGGATSVARHGCAAALQQARTSLSKREMKLKELLRKRKGWKKQSSSWPAALEDVELLFGLIDLRVVSRVLRMVSITREQVLWCEEKMSKLGFSESKLQRDGAPLLFPC</sequence>
<feature type="compositionally biased region" description="Basic and acidic residues" evidence="2">
    <location>
        <begin position="16"/>
        <end position="33"/>
    </location>
</feature>
<evidence type="ECO:0000256" key="2">
    <source>
        <dbReference type="SAM" id="MobiDB-lite"/>
    </source>
</evidence>
<dbReference type="PANTHER" id="PTHR46702">
    <property type="entry name" value="DNA LIGASE (DUF1666)-RELATED"/>
    <property type="match status" value="1"/>
</dbReference>
<feature type="region of interest" description="Disordered" evidence="2">
    <location>
        <begin position="89"/>
        <end position="111"/>
    </location>
</feature>
<reference evidence="3" key="1">
    <citation type="submission" date="2020-02" db="EMBL/GenBank/DDBJ databases">
        <authorList>
            <person name="Scholz U."/>
            <person name="Mascher M."/>
            <person name="Fiebig A."/>
        </authorList>
    </citation>
    <scope>NUCLEOTIDE SEQUENCE</scope>
</reference>
<keyword evidence="1" id="KW-0175">Coiled coil</keyword>
<dbReference type="Pfam" id="PF07891">
    <property type="entry name" value="DUF1666"/>
    <property type="match status" value="1"/>
</dbReference>
<feature type="coiled-coil region" evidence="1">
    <location>
        <begin position="178"/>
        <end position="205"/>
    </location>
</feature>
<dbReference type="EMBL" id="LR746276">
    <property type="protein sequence ID" value="CAA7407427.1"/>
    <property type="molecule type" value="Genomic_DNA"/>
</dbReference>
<dbReference type="AlphaFoldDB" id="A0A7I8LBL7"/>